<dbReference type="WBParaSite" id="PDA_v2.g14039.t1">
    <property type="protein sequence ID" value="PDA_v2.g14039.t1"/>
    <property type="gene ID" value="PDA_v2.g14039"/>
</dbReference>
<proteinExistence type="predicted"/>
<evidence type="ECO:0000313" key="2">
    <source>
        <dbReference type="Proteomes" id="UP000887578"/>
    </source>
</evidence>
<sequence>MQQIFSKALTSFIPKSDSLILYPHHKVQNLPLLPTSNLFQKESAYSFRKCITSIISILSLGFTLMMMKDDSNDEIEFVIPEVFIENIDMANILKDKKFYDYLLQSLTDHYGKLSGWENVTMRSEFTKEFFARYWECLMKIADIDQAPPLNLEEHEHHGKTNNGFDSIFRSLFGVCESRIDLRITKKFVFDGKDLDDEEQIHRRTEFMLILLFVSMCFADQKDECPFVALKEPKSRLVHACFSKLFKDIYDGDDEDFKNYIFDDNKDHYPASPPPFFSSPNGSLNNFDLSLLEGTPAKSISVETEQETSIDRLSQTNDALLKAVNLKTRSEEELVAEYKRLETMANEKAAELEKANKPVSDLLEKQQNAEKSFSQTQNELQDLIGRHEEIKKENQSLFDLNVQLQHKYDTTMDQLATFKLENDRLSEENEDLMTNVSNYAQNEKRLEEENQTLKEALDAKIMELENNNGDIYRNFAEEKRTLEFDLSKTQLELSASNNLVLQREEELKNLLNTNQSLDDTVEKLQKERDSFVEELFAVKLEAREIKESNESLIAEKETFQQKLGEKVIELEDLCKLRRMQESFE</sequence>
<dbReference type="AlphaFoldDB" id="A0A914P7R2"/>
<dbReference type="Proteomes" id="UP000887578">
    <property type="component" value="Unplaced"/>
</dbReference>
<protein>
    <submittedName>
        <fullName evidence="3">Uncharacterized protein</fullName>
    </submittedName>
</protein>
<dbReference type="Gene3D" id="1.20.5.340">
    <property type="match status" value="1"/>
</dbReference>
<keyword evidence="2" id="KW-1185">Reference proteome</keyword>
<name>A0A914P7R2_9BILA</name>
<feature type="coiled-coil region" evidence="1">
    <location>
        <begin position="330"/>
        <end position="473"/>
    </location>
</feature>
<accession>A0A914P7R2</accession>
<feature type="coiled-coil region" evidence="1">
    <location>
        <begin position="506"/>
        <end position="561"/>
    </location>
</feature>
<organism evidence="2 3">
    <name type="scientific">Panagrolaimus davidi</name>
    <dbReference type="NCBI Taxonomy" id="227884"/>
    <lineage>
        <taxon>Eukaryota</taxon>
        <taxon>Metazoa</taxon>
        <taxon>Ecdysozoa</taxon>
        <taxon>Nematoda</taxon>
        <taxon>Chromadorea</taxon>
        <taxon>Rhabditida</taxon>
        <taxon>Tylenchina</taxon>
        <taxon>Panagrolaimomorpha</taxon>
        <taxon>Panagrolaimoidea</taxon>
        <taxon>Panagrolaimidae</taxon>
        <taxon>Panagrolaimus</taxon>
    </lineage>
</organism>
<evidence type="ECO:0000256" key="1">
    <source>
        <dbReference type="SAM" id="Coils"/>
    </source>
</evidence>
<reference evidence="3" key="1">
    <citation type="submission" date="2022-11" db="UniProtKB">
        <authorList>
            <consortium name="WormBaseParasite"/>
        </authorList>
    </citation>
    <scope>IDENTIFICATION</scope>
</reference>
<evidence type="ECO:0000313" key="3">
    <source>
        <dbReference type="WBParaSite" id="PDA_v2.g14039.t1"/>
    </source>
</evidence>
<keyword evidence="1" id="KW-0175">Coiled coil</keyword>